<dbReference type="GO" id="GO:0005886">
    <property type="term" value="C:plasma membrane"/>
    <property type="evidence" value="ECO:0007669"/>
    <property type="project" value="UniProtKB-SubCell"/>
</dbReference>
<feature type="domain" description="EamA" evidence="8">
    <location>
        <begin position="9"/>
        <end position="147"/>
    </location>
</feature>
<protein>
    <submittedName>
        <fullName evidence="9">Transporter</fullName>
    </submittedName>
</protein>
<dbReference type="PANTHER" id="PTHR32322:SF18">
    <property type="entry name" value="S-ADENOSYLMETHIONINE_S-ADENOSYLHOMOCYSTEINE TRANSPORTER"/>
    <property type="match status" value="1"/>
</dbReference>
<name>A0A233SIB8_STRDA</name>
<feature type="transmembrane region" description="Helical" evidence="7">
    <location>
        <begin position="38"/>
        <end position="56"/>
    </location>
</feature>
<dbReference type="InterPro" id="IPR037185">
    <property type="entry name" value="EmrE-like"/>
</dbReference>
<dbReference type="SUPFAM" id="SSF103481">
    <property type="entry name" value="Multidrug resistance efflux transporter EmrE"/>
    <property type="match status" value="1"/>
</dbReference>
<evidence type="ECO:0000256" key="6">
    <source>
        <dbReference type="ARBA" id="ARBA00023136"/>
    </source>
</evidence>
<keyword evidence="6 7" id="KW-0472">Membrane</keyword>
<comment type="similarity">
    <text evidence="2">Belongs to the EamA transporter family.</text>
</comment>
<dbReference type="RefSeq" id="WP_094216979.1">
    <property type="nucleotide sequence ID" value="NZ_MCGQ01000013.1"/>
</dbReference>
<gene>
    <name evidence="9" type="ORF">BEK98_14520</name>
</gene>
<dbReference type="OrthoDB" id="4167046at2"/>
<dbReference type="EMBL" id="MCGQ01000013">
    <property type="protein sequence ID" value="OXY95375.1"/>
    <property type="molecule type" value="Genomic_DNA"/>
</dbReference>
<dbReference type="Pfam" id="PF00892">
    <property type="entry name" value="EamA"/>
    <property type="match status" value="2"/>
</dbReference>
<feature type="transmembrane region" description="Helical" evidence="7">
    <location>
        <begin position="233"/>
        <end position="250"/>
    </location>
</feature>
<comment type="caution">
    <text evidence="9">The sequence shown here is derived from an EMBL/GenBank/DDBJ whole genome shotgun (WGS) entry which is preliminary data.</text>
</comment>
<dbReference type="PANTHER" id="PTHR32322">
    <property type="entry name" value="INNER MEMBRANE TRANSPORTER"/>
    <property type="match status" value="1"/>
</dbReference>
<feature type="domain" description="EamA" evidence="8">
    <location>
        <begin position="166"/>
        <end position="301"/>
    </location>
</feature>
<evidence type="ECO:0000256" key="3">
    <source>
        <dbReference type="ARBA" id="ARBA00022475"/>
    </source>
</evidence>
<dbReference type="InterPro" id="IPR050638">
    <property type="entry name" value="AA-Vitamin_Transporters"/>
</dbReference>
<evidence type="ECO:0000256" key="1">
    <source>
        <dbReference type="ARBA" id="ARBA00004651"/>
    </source>
</evidence>
<keyword evidence="3" id="KW-1003">Cell membrane</keyword>
<accession>A0A233SIB8</accession>
<proteinExistence type="inferred from homology"/>
<dbReference type="AlphaFoldDB" id="A0A233SIB8"/>
<feature type="transmembrane region" description="Helical" evidence="7">
    <location>
        <begin position="167"/>
        <end position="186"/>
    </location>
</feature>
<feature type="transmembrane region" description="Helical" evidence="7">
    <location>
        <begin position="105"/>
        <end position="123"/>
    </location>
</feature>
<keyword evidence="10" id="KW-1185">Reference proteome</keyword>
<evidence type="ECO:0000256" key="5">
    <source>
        <dbReference type="ARBA" id="ARBA00022989"/>
    </source>
</evidence>
<evidence type="ECO:0000256" key="7">
    <source>
        <dbReference type="SAM" id="Phobius"/>
    </source>
</evidence>
<feature type="transmembrane region" description="Helical" evidence="7">
    <location>
        <begin position="130"/>
        <end position="147"/>
    </location>
</feature>
<evidence type="ECO:0000313" key="9">
    <source>
        <dbReference type="EMBL" id="OXY95375.1"/>
    </source>
</evidence>
<feature type="transmembrane region" description="Helical" evidence="7">
    <location>
        <begin position="72"/>
        <end position="93"/>
    </location>
</feature>
<comment type="subcellular location">
    <subcellularLocation>
        <location evidence="1">Cell membrane</location>
        <topology evidence="1">Multi-pass membrane protein</topology>
    </subcellularLocation>
</comment>
<evidence type="ECO:0000256" key="2">
    <source>
        <dbReference type="ARBA" id="ARBA00007362"/>
    </source>
</evidence>
<sequence>MNDQKNYGRGLLLCLLATVSWGAMFPLMDVTLKHIDPFTFTCLRYAIAGAMFLVFLKLREGAAGFKLKGERIGLAWLFGTAGFAGFQFLVFFGQDLIGERGALNASIMMATMPMMGFLVNWVLRKVVPPKGALAFIGMSFVGVILVVSDGSLSSLFAHPSDFGPDALLLFAALCWVIYTSGATYFPTWSPIKYTAITTVLGLASASVITAIILATGGVPVPTGGDVTAILPELAYMSVIAGFVGVLGWNFGNKYLGPLNGVLFMDVVPITAFIISALTGVIPAGMQVAGASLTALALVLNNLYLRKVTKRTAAEAAAKAAAEKQAVASAAAEKPAAVPAAR</sequence>
<dbReference type="Proteomes" id="UP000215483">
    <property type="component" value="Unassembled WGS sequence"/>
</dbReference>
<feature type="transmembrane region" description="Helical" evidence="7">
    <location>
        <begin position="287"/>
        <end position="304"/>
    </location>
</feature>
<feature type="transmembrane region" description="Helical" evidence="7">
    <location>
        <begin position="262"/>
        <end position="281"/>
    </location>
</feature>
<evidence type="ECO:0000259" key="8">
    <source>
        <dbReference type="Pfam" id="PF00892"/>
    </source>
</evidence>
<organism evidence="9 10">
    <name type="scientific">Streptomyces diastatochromogenes</name>
    <dbReference type="NCBI Taxonomy" id="42236"/>
    <lineage>
        <taxon>Bacteria</taxon>
        <taxon>Bacillati</taxon>
        <taxon>Actinomycetota</taxon>
        <taxon>Actinomycetes</taxon>
        <taxon>Kitasatosporales</taxon>
        <taxon>Streptomycetaceae</taxon>
        <taxon>Streptomyces</taxon>
    </lineage>
</organism>
<evidence type="ECO:0000256" key="4">
    <source>
        <dbReference type="ARBA" id="ARBA00022692"/>
    </source>
</evidence>
<reference evidence="9 10" key="1">
    <citation type="submission" date="2016-07" db="EMBL/GenBank/DDBJ databases">
        <title>Draft genome of Streptomyces diastatochromogenes.</title>
        <authorList>
            <person name="Podduturi R."/>
            <person name="Lukassen M.B."/>
            <person name="Clausen N."/>
            <person name="Nielsen J.L."/>
            <person name="Jorgensen N.O."/>
        </authorList>
    </citation>
    <scope>NUCLEOTIDE SEQUENCE [LARGE SCALE GENOMIC DNA]</scope>
    <source>
        <strain evidence="9 10">DSM 40608</strain>
    </source>
</reference>
<keyword evidence="4 7" id="KW-0812">Transmembrane</keyword>
<keyword evidence="5 7" id="KW-1133">Transmembrane helix</keyword>
<evidence type="ECO:0000313" key="10">
    <source>
        <dbReference type="Proteomes" id="UP000215483"/>
    </source>
</evidence>
<feature type="transmembrane region" description="Helical" evidence="7">
    <location>
        <begin position="193"/>
        <end position="213"/>
    </location>
</feature>
<dbReference type="InterPro" id="IPR000620">
    <property type="entry name" value="EamA_dom"/>
</dbReference>